<accession>J2ZH58</accession>
<organism evidence="1 2">
    <name type="scientific">Halogranum salarium B-1</name>
    <dbReference type="NCBI Taxonomy" id="1210908"/>
    <lineage>
        <taxon>Archaea</taxon>
        <taxon>Methanobacteriati</taxon>
        <taxon>Methanobacteriota</taxon>
        <taxon>Stenosarchaea group</taxon>
        <taxon>Halobacteria</taxon>
        <taxon>Halobacteriales</taxon>
        <taxon>Haloferacaceae</taxon>
    </lineage>
</organism>
<dbReference type="EMBL" id="ALJD01000004">
    <property type="protein sequence ID" value="EJN60035.1"/>
    <property type="molecule type" value="Genomic_DNA"/>
</dbReference>
<name>J2ZH58_9EURY</name>
<dbReference type="Proteomes" id="UP000007813">
    <property type="component" value="Unassembled WGS sequence"/>
</dbReference>
<proteinExistence type="predicted"/>
<reference evidence="1 2" key="1">
    <citation type="journal article" date="2012" name="J. Bacteriol.">
        <title>Draft Genome Sequence of the Extremely Halophilic Archaeon Halogranum salarium B-1T.</title>
        <authorList>
            <person name="Kim K.K."/>
            <person name="Lee K.C."/>
            <person name="Lee J.S."/>
        </authorList>
    </citation>
    <scope>NUCLEOTIDE SEQUENCE [LARGE SCALE GENOMIC DNA]</scope>
    <source>
        <strain evidence="1 2">B-1</strain>
    </source>
</reference>
<sequence>MDMTSGYTYFALSYTRRSLFFLGKPRRFSTLYTIYNYL</sequence>
<evidence type="ECO:0000313" key="1">
    <source>
        <dbReference type="EMBL" id="EJN60035.1"/>
    </source>
</evidence>
<protein>
    <submittedName>
        <fullName evidence="1">Uncharacterized protein</fullName>
    </submittedName>
</protein>
<comment type="caution">
    <text evidence="1">The sequence shown here is derived from an EMBL/GenBank/DDBJ whole genome shotgun (WGS) entry which is preliminary data.</text>
</comment>
<gene>
    <name evidence="1" type="ORF">HSB1_21930</name>
</gene>
<dbReference type="AlphaFoldDB" id="J2ZH58"/>
<evidence type="ECO:0000313" key="2">
    <source>
        <dbReference type="Proteomes" id="UP000007813"/>
    </source>
</evidence>